<dbReference type="EMBL" id="PRLP01000021">
    <property type="protein sequence ID" value="PPC78034.1"/>
    <property type="molecule type" value="Genomic_DNA"/>
</dbReference>
<feature type="domain" description="DUF4399" evidence="2">
    <location>
        <begin position="60"/>
        <end position="151"/>
    </location>
</feature>
<feature type="signal peptide" evidence="1">
    <location>
        <begin position="1"/>
        <end position="29"/>
    </location>
</feature>
<evidence type="ECO:0000259" key="2">
    <source>
        <dbReference type="Pfam" id="PF14347"/>
    </source>
</evidence>
<evidence type="ECO:0000313" key="3">
    <source>
        <dbReference type="EMBL" id="PPC78034.1"/>
    </source>
</evidence>
<organism evidence="3 4">
    <name type="scientific">Proteobacteria bacterium 228</name>
    <dbReference type="NCBI Taxonomy" id="2083153"/>
    <lineage>
        <taxon>Bacteria</taxon>
        <taxon>Pseudomonadati</taxon>
        <taxon>Pseudomonadota</taxon>
    </lineage>
</organism>
<comment type="caution">
    <text evidence="3">The sequence shown here is derived from an EMBL/GenBank/DDBJ whole genome shotgun (WGS) entry which is preliminary data.</text>
</comment>
<dbReference type="InterPro" id="IPR025512">
    <property type="entry name" value="DUF4399"/>
</dbReference>
<evidence type="ECO:0000313" key="4">
    <source>
        <dbReference type="Proteomes" id="UP000238196"/>
    </source>
</evidence>
<proteinExistence type="predicted"/>
<sequence length="151" mass="15919">MQRVALSLKNVSLLAGSLLAAALSAPLLAADMPRTPAPEGARVYIISPKDGDTVSQTFKVQFGLSGMGVAPAGMDKANTGHHHLLIDVDTLPAMDMPLPATDHIKHFGGGQTETELTLSPGKHTLQLIMGDKLHIPFNPPVISDKITVNVE</sequence>
<dbReference type="AlphaFoldDB" id="A0A2S5KT70"/>
<dbReference type="Proteomes" id="UP000238196">
    <property type="component" value="Unassembled WGS sequence"/>
</dbReference>
<keyword evidence="1" id="KW-0732">Signal</keyword>
<dbReference type="Pfam" id="PF14347">
    <property type="entry name" value="DUF4399"/>
    <property type="match status" value="1"/>
</dbReference>
<feature type="chain" id="PRO_5015765512" evidence="1">
    <location>
        <begin position="30"/>
        <end position="151"/>
    </location>
</feature>
<accession>A0A2S5KT70</accession>
<name>A0A2S5KT70_9PROT</name>
<evidence type="ECO:0000256" key="1">
    <source>
        <dbReference type="SAM" id="SignalP"/>
    </source>
</evidence>
<protein>
    <submittedName>
        <fullName evidence="3">Rod shape-determining protein RodA</fullName>
    </submittedName>
</protein>
<reference evidence="3 4" key="1">
    <citation type="submission" date="2018-02" db="EMBL/GenBank/DDBJ databases">
        <title>novel marine gammaproteobacteria from coastal saline agro ecosystem.</title>
        <authorList>
            <person name="Krishnan R."/>
            <person name="Ramesh Kumar N."/>
        </authorList>
    </citation>
    <scope>NUCLEOTIDE SEQUENCE [LARGE SCALE GENOMIC DNA]</scope>
    <source>
        <strain evidence="3 4">228</strain>
    </source>
</reference>
<dbReference type="OrthoDB" id="531568at2"/>
<gene>
    <name evidence="3" type="ORF">C4K68_07230</name>
</gene>